<comment type="caution">
    <text evidence="2">The sequence shown here is derived from an EMBL/GenBank/DDBJ whole genome shotgun (WGS) entry which is preliminary data.</text>
</comment>
<organism evidence="2 3">
    <name type="scientific">Meripilus lineatus</name>
    <dbReference type="NCBI Taxonomy" id="2056292"/>
    <lineage>
        <taxon>Eukaryota</taxon>
        <taxon>Fungi</taxon>
        <taxon>Dikarya</taxon>
        <taxon>Basidiomycota</taxon>
        <taxon>Agaricomycotina</taxon>
        <taxon>Agaricomycetes</taxon>
        <taxon>Polyporales</taxon>
        <taxon>Meripilaceae</taxon>
        <taxon>Meripilus</taxon>
    </lineage>
</organism>
<dbReference type="Pfam" id="PF15370">
    <property type="entry name" value="NOPCHAP1"/>
    <property type="match status" value="1"/>
</dbReference>
<feature type="region of interest" description="Disordered" evidence="1">
    <location>
        <begin position="130"/>
        <end position="175"/>
    </location>
</feature>
<dbReference type="PANTHER" id="PTHR28674">
    <property type="entry name" value="SIMILAR TO DNA SEGMENT, CHR 10, WAYNE STATE UNIVERSITY 102,-EXPRESSED"/>
    <property type="match status" value="1"/>
</dbReference>
<evidence type="ECO:0000313" key="3">
    <source>
        <dbReference type="Proteomes" id="UP001212997"/>
    </source>
</evidence>
<dbReference type="AlphaFoldDB" id="A0AAD5YD24"/>
<feature type="compositionally biased region" description="Acidic residues" evidence="1">
    <location>
        <begin position="157"/>
        <end position="167"/>
    </location>
</feature>
<dbReference type="GO" id="GO:0000492">
    <property type="term" value="P:box C/D snoRNP assembly"/>
    <property type="evidence" value="ECO:0007669"/>
    <property type="project" value="InterPro"/>
</dbReference>
<protein>
    <submittedName>
        <fullName evidence="2">Uncharacterized protein</fullName>
    </submittedName>
</protein>
<dbReference type="EMBL" id="JANAWD010000462">
    <property type="protein sequence ID" value="KAJ3479107.1"/>
    <property type="molecule type" value="Genomic_DNA"/>
</dbReference>
<evidence type="ECO:0000313" key="2">
    <source>
        <dbReference type="EMBL" id="KAJ3479107.1"/>
    </source>
</evidence>
<feature type="region of interest" description="Disordered" evidence="1">
    <location>
        <begin position="206"/>
        <end position="225"/>
    </location>
</feature>
<dbReference type="GO" id="GO:0062064">
    <property type="term" value="F:box C/D methylation guide snoRNP complex binding"/>
    <property type="evidence" value="ECO:0007669"/>
    <property type="project" value="TreeGrafter"/>
</dbReference>
<dbReference type="Proteomes" id="UP001212997">
    <property type="component" value="Unassembled WGS sequence"/>
</dbReference>
<feature type="compositionally biased region" description="Low complexity" evidence="1">
    <location>
        <begin position="147"/>
        <end position="156"/>
    </location>
</feature>
<dbReference type="InterPro" id="IPR027921">
    <property type="entry name" value="NOPCHAP1"/>
</dbReference>
<evidence type="ECO:0000256" key="1">
    <source>
        <dbReference type="SAM" id="MobiDB-lite"/>
    </source>
</evidence>
<keyword evidence="3" id="KW-1185">Reference proteome</keyword>
<proteinExistence type="predicted"/>
<reference evidence="2" key="1">
    <citation type="submission" date="2022-07" db="EMBL/GenBank/DDBJ databases">
        <title>Genome Sequence of Physisporinus lineatus.</title>
        <authorList>
            <person name="Buettner E."/>
        </authorList>
    </citation>
    <scope>NUCLEOTIDE SEQUENCE</scope>
    <source>
        <strain evidence="2">VT162</strain>
    </source>
</reference>
<name>A0AAD5YD24_9APHY</name>
<gene>
    <name evidence="2" type="ORF">NLI96_g9297</name>
</gene>
<accession>A0AAD5YD24</accession>
<dbReference type="PANTHER" id="PTHR28674:SF1">
    <property type="entry name" value="NOP PROTEIN CHAPERONE 1"/>
    <property type="match status" value="1"/>
</dbReference>
<sequence>MSNAPPESVNEKARAVERLEIEDEDSRHFRFRNIFSQLDQSSQIQHPSLTKFEFGDRNTYSVDPPSELLSRVKAFLPEISSSNDELTRRAQEDPSSVDIENVTAGGSYIQMNLGLGVFEQRGGITRSTSGNIAAAEDQDTEMRLESDSSPSSGASDSDLDSSDESDSDGSSIDIISSSITTFSVRPIRPLPRRRSTRPQVVVLGDSAASSLGSANSCSSSSEMQH</sequence>